<reference evidence="2" key="2">
    <citation type="submission" date="2023-06" db="EMBL/GenBank/DDBJ databases">
        <authorList>
            <consortium name="Lawrence Berkeley National Laboratory"/>
            <person name="Haridas S."/>
            <person name="Hensen N."/>
            <person name="Bonometti L."/>
            <person name="Westerberg I."/>
            <person name="Brannstrom I.O."/>
            <person name="Guillou S."/>
            <person name="Cros-Aarteil S."/>
            <person name="Calhoun S."/>
            <person name="Kuo A."/>
            <person name="Mondo S."/>
            <person name="Pangilinan J."/>
            <person name="Riley R."/>
            <person name="Labutti K."/>
            <person name="Andreopoulos B."/>
            <person name="Lipzen A."/>
            <person name="Chen C."/>
            <person name="Yanf M."/>
            <person name="Daum C."/>
            <person name="Ng V."/>
            <person name="Clum A."/>
            <person name="Steindorff A."/>
            <person name="Ohm R."/>
            <person name="Martin F."/>
            <person name="Silar P."/>
            <person name="Natvig D."/>
            <person name="Lalanne C."/>
            <person name="Gautier V."/>
            <person name="Ament-Velasquez S.L."/>
            <person name="Kruys A."/>
            <person name="Hutchinson M.I."/>
            <person name="Powell A.J."/>
            <person name="Barry K."/>
            <person name="Miller A.N."/>
            <person name="Grigoriev I.V."/>
            <person name="Debuchy R."/>
            <person name="Gladieux P."/>
            <person name="Thoren M.H."/>
            <person name="Johannesson H."/>
        </authorList>
    </citation>
    <scope>NUCLEOTIDE SEQUENCE</scope>
    <source>
        <strain evidence="2">CBS 314.62</strain>
    </source>
</reference>
<protein>
    <submittedName>
        <fullName evidence="2">Uncharacterized protein</fullName>
    </submittedName>
</protein>
<gene>
    <name evidence="2" type="ORF">B0T22DRAFT_126797</name>
</gene>
<reference evidence="2" key="1">
    <citation type="journal article" date="2023" name="Mol. Phylogenet. Evol.">
        <title>Genome-scale phylogeny and comparative genomics of the fungal order Sordariales.</title>
        <authorList>
            <person name="Hensen N."/>
            <person name="Bonometti L."/>
            <person name="Westerberg I."/>
            <person name="Brannstrom I.O."/>
            <person name="Guillou S."/>
            <person name="Cros-Aarteil S."/>
            <person name="Calhoun S."/>
            <person name="Haridas S."/>
            <person name="Kuo A."/>
            <person name="Mondo S."/>
            <person name="Pangilinan J."/>
            <person name="Riley R."/>
            <person name="LaButti K."/>
            <person name="Andreopoulos B."/>
            <person name="Lipzen A."/>
            <person name="Chen C."/>
            <person name="Yan M."/>
            <person name="Daum C."/>
            <person name="Ng V."/>
            <person name="Clum A."/>
            <person name="Steindorff A."/>
            <person name="Ohm R.A."/>
            <person name="Martin F."/>
            <person name="Silar P."/>
            <person name="Natvig D.O."/>
            <person name="Lalanne C."/>
            <person name="Gautier V."/>
            <person name="Ament-Velasquez S.L."/>
            <person name="Kruys A."/>
            <person name="Hutchinson M.I."/>
            <person name="Powell A.J."/>
            <person name="Barry K."/>
            <person name="Miller A.N."/>
            <person name="Grigoriev I.V."/>
            <person name="Debuchy R."/>
            <person name="Gladieux P."/>
            <person name="Hiltunen Thoren M."/>
            <person name="Johannesson H."/>
        </authorList>
    </citation>
    <scope>NUCLEOTIDE SEQUENCE</scope>
    <source>
        <strain evidence="2">CBS 314.62</strain>
    </source>
</reference>
<dbReference type="Proteomes" id="UP001270362">
    <property type="component" value="Unassembled WGS sequence"/>
</dbReference>
<proteinExistence type="predicted"/>
<feature type="region of interest" description="Disordered" evidence="1">
    <location>
        <begin position="181"/>
        <end position="204"/>
    </location>
</feature>
<evidence type="ECO:0000313" key="2">
    <source>
        <dbReference type="EMBL" id="KAK3687362.1"/>
    </source>
</evidence>
<accession>A0AAE1CBE6</accession>
<organism evidence="2 3">
    <name type="scientific">Podospora appendiculata</name>
    <dbReference type="NCBI Taxonomy" id="314037"/>
    <lineage>
        <taxon>Eukaryota</taxon>
        <taxon>Fungi</taxon>
        <taxon>Dikarya</taxon>
        <taxon>Ascomycota</taxon>
        <taxon>Pezizomycotina</taxon>
        <taxon>Sordariomycetes</taxon>
        <taxon>Sordariomycetidae</taxon>
        <taxon>Sordariales</taxon>
        <taxon>Podosporaceae</taxon>
        <taxon>Podospora</taxon>
    </lineage>
</organism>
<name>A0AAE1CBE6_9PEZI</name>
<sequence length="204" mass="22712">MTCSPVDRDYFLLGVGSWATPKSPVPCDGRAKAPIPASSPYVLAHNQDVLAQHAPQPEASPTRSNESMEHCPPSPGTTTPTPIPTTTTTTTTIICAKSPPPETASDLQPAPEPPAQASPNKKTLQRRSPARYPTTYCDWEELTASALWYEKTFLEWISFTLELYLRVPHEIPVRRFRRVQQDHGRNRPEGNAGHWKEVDDEGTW</sequence>
<feature type="compositionally biased region" description="Low complexity" evidence="1">
    <location>
        <begin position="77"/>
        <end position="94"/>
    </location>
</feature>
<dbReference type="AlphaFoldDB" id="A0AAE1CBE6"/>
<dbReference type="EMBL" id="JAULSO010000002">
    <property type="protein sequence ID" value="KAK3687362.1"/>
    <property type="molecule type" value="Genomic_DNA"/>
</dbReference>
<evidence type="ECO:0000256" key="1">
    <source>
        <dbReference type="SAM" id="MobiDB-lite"/>
    </source>
</evidence>
<evidence type="ECO:0000313" key="3">
    <source>
        <dbReference type="Proteomes" id="UP001270362"/>
    </source>
</evidence>
<comment type="caution">
    <text evidence="2">The sequence shown here is derived from an EMBL/GenBank/DDBJ whole genome shotgun (WGS) entry which is preliminary data.</text>
</comment>
<keyword evidence="3" id="KW-1185">Reference proteome</keyword>
<feature type="region of interest" description="Disordered" evidence="1">
    <location>
        <begin position="53"/>
        <end position="129"/>
    </location>
</feature>